<dbReference type="SUPFAM" id="SSF46689">
    <property type="entry name" value="Homeodomain-like"/>
    <property type="match status" value="1"/>
</dbReference>
<feature type="DNA-binding region" description="H-T-H motif" evidence="4">
    <location>
        <begin position="28"/>
        <end position="47"/>
    </location>
</feature>
<gene>
    <name evidence="6" type="ORF">AYL44_01820</name>
</gene>
<dbReference type="AlphaFoldDB" id="A0A177KDX8"/>
<evidence type="ECO:0000313" key="7">
    <source>
        <dbReference type="Proteomes" id="UP000076998"/>
    </source>
</evidence>
<dbReference type="EMBL" id="LSTV01000001">
    <property type="protein sequence ID" value="OAH51045.1"/>
    <property type="molecule type" value="Genomic_DNA"/>
</dbReference>
<comment type="caution">
    <text evidence="6">The sequence shown here is derived from an EMBL/GenBank/DDBJ whole genome shotgun (WGS) entry which is preliminary data.</text>
</comment>
<dbReference type="OrthoDB" id="71867at2"/>
<dbReference type="InterPro" id="IPR025996">
    <property type="entry name" value="MT1864/Rv1816-like_C"/>
</dbReference>
<organism evidence="6 7">
    <name type="scientific">Microbacterium oleivorans</name>
    <dbReference type="NCBI Taxonomy" id="273677"/>
    <lineage>
        <taxon>Bacteria</taxon>
        <taxon>Bacillati</taxon>
        <taxon>Actinomycetota</taxon>
        <taxon>Actinomycetes</taxon>
        <taxon>Micrococcales</taxon>
        <taxon>Microbacteriaceae</taxon>
        <taxon>Microbacterium</taxon>
    </lineage>
</organism>
<keyword evidence="1" id="KW-0805">Transcription regulation</keyword>
<dbReference type="Gene3D" id="1.10.357.10">
    <property type="entry name" value="Tetracycline Repressor, domain 2"/>
    <property type="match status" value="1"/>
</dbReference>
<dbReference type="Pfam" id="PF13305">
    <property type="entry name" value="TetR_C_33"/>
    <property type="match status" value="1"/>
</dbReference>
<dbReference type="InterPro" id="IPR036271">
    <property type="entry name" value="Tet_transcr_reg_TetR-rel_C_sf"/>
</dbReference>
<evidence type="ECO:0000256" key="1">
    <source>
        <dbReference type="ARBA" id="ARBA00023015"/>
    </source>
</evidence>
<dbReference type="Pfam" id="PF00440">
    <property type="entry name" value="TetR_N"/>
    <property type="match status" value="1"/>
</dbReference>
<proteinExistence type="predicted"/>
<reference evidence="6 7" key="1">
    <citation type="submission" date="2016-02" db="EMBL/GenBank/DDBJ databases">
        <authorList>
            <person name="Wen L."/>
            <person name="He K."/>
            <person name="Yang H."/>
        </authorList>
    </citation>
    <scope>NUCLEOTIDE SEQUENCE [LARGE SCALE GENOMIC DNA]</scope>
    <source>
        <strain evidence="6 7">CD11_3</strain>
    </source>
</reference>
<dbReference type="Proteomes" id="UP000076998">
    <property type="component" value="Unassembled WGS sequence"/>
</dbReference>
<protein>
    <recommendedName>
        <fullName evidence="5">HTH tetR-type domain-containing protein</fullName>
    </recommendedName>
</protein>
<name>A0A177KDX8_9MICO</name>
<dbReference type="Gene3D" id="1.10.10.60">
    <property type="entry name" value="Homeodomain-like"/>
    <property type="match status" value="1"/>
</dbReference>
<feature type="domain" description="HTH tetR-type" evidence="5">
    <location>
        <begin position="5"/>
        <end position="65"/>
    </location>
</feature>
<keyword evidence="3" id="KW-0804">Transcription</keyword>
<dbReference type="InterPro" id="IPR009057">
    <property type="entry name" value="Homeodomain-like_sf"/>
</dbReference>
<dbReference type="SUPFAM" id="SSF48498">
    <property type="entry name" value="Tetracyclin repressor-like, C-terminal domain"/>
    <property type="match status" value="1"/>
</dbReference>
<evidence type="ECO:0000256" key="3">
    <source>
        <dbReference type="ARBA" id="ARBA00023163"/>
    </source>
</evidence>
<dbReference type="GO" id="GO:0003677">
    <property type="term" value="F:DNA binding"/>
    <property type="evidence" value="ECO:0007669"/>
    <property type="project" value="UniProtKB-UniRule"/>
</dbReference>
<sequence length="185" mass="19773">MPRANLSPDALTRAALDLIDADGPGALSMSALARRVGVQTASLYAHVRDLAALRSAVQAAVFTELADTIGESPTLRELADAQRTYAFAHPARWAMISQPVDRNEITAPAASRISALVVGSLGDYALPERETVHAVRFASATIAGYLALESASSFAHRDETTDTSWNRALDALDRALRTWTTKDPA</sequence>
<dbReference type="RefSeq" id="WP_064001556.1">
    <property type="nucleotide sequence ID" value="NZ_LSTV01000001.1"/>
</dbReference>
<evidence type="ECO:0000256" key="4">
    <source>
        <dbReference type="PROSITE-ProRule" id="PRU00335"/>
    </source>
</evidence>
<evidence type="ECO:0000256" key="2">
    <source>
        <dbReference type="ARBA" id="ARBA00023125"/>
    </source>
</evidence>
<keyword evidence="2 4" id="KW-0238">DNA-binding</keyword>
<dbReference type="InterPro" id="IPR001647">
    <property type="entry name" value="HTH_TetR"/>
</dbReference>
<dbReference type="PROSITE" id="PS50977">
    <property type="entry name" value="HTH_TETR_2"/>
    <property type="match status" value="1"/>
</dbReference>
<accession>A0A177KDX8</accession>
<evidence type="ECO:0000313" key="6">
    <source>
        <dbReference type="EMBL" id="OAH51045.1"/>
    </source>
</evidence>
<evidence type="ECO:0000259" key="5">
    <source>
        <dbReference type="PROSITE" id="PS50977"/>
    </source>
</evidence>